<evidence type="ECO:0000313" key="1">
    <source>
        <dbReference type="EMBL" id="KAG8176976.1"/>
    </source>
</evidence>
<dbReference type="EMBL" id="JAFNEN010000833">
    <property type="protein sequence ID" value="KAG8176976.1"/>
    <property type="molecule type" value="Genomic_DNA"/>
</dbReference>
<dbReference type="AlphaFoldDB" id="A0AAV6TYY0"/>
<comment type="caution">
    <text evidence="1">The sequence shown here is derived from an EMBL/GenBank/DDBJ whole genome shotgun (WGS) entry which is preliminary data.</text>
</comment>
<sequence>MFRGARSSNVVCLVGAFHRTHAGMNIAESILAHTDQSRALRLPIILKSQRAFVKTCLGRRVHLRLNGSTCSVWVTKKEEKKSSFSASSFITLSQSLSSPHPHKPLPVLTSPFKLLPFHTNLQVSRFLGRSQRRGAGSAFS</sequence>
<evidence type="ECO:0000313" key="2">
    <source>
        <dbReference type="Proteomes" id="UP000827092"/>
    </source>
</evidence>
<keyword evidence="2" id="KW-1185">Reference proteome</keyword>
<name>A0AAV6TYY0_9ARAC</name>
<organism evidence="1 2">
    <name type="scientific">Oedothorax gibbosus</name>
    <dbReference type="NCBI Taxonomy" id="931172"/>
    <lineage>
        <taxon>Eukaryota</taxon>
        <taxon>Metazoa</taxon>
        <taxon>Ecdysozoa</taxon>
        <taxon>Arthropoda</taxon>
        <taxon>Chelicerata</taxon>
        <taxon>Arachnida</taxon>
        <taxon>Araneae</taxon>
        <taxon>Araneomorphae</taxon>
        <taxon>Entelegynae</taxon>
        <taxon>Araneoidea</taxon>
        <taxon>Linyphiidae</taxon>
        <taxon>Erigoninae</taxon>
        <taxon>Oedothorax</taxon>
    </lineage>
</organism>
<gene>
    <name evidence="1" type="ORF">JTE90_024796</name>
</gene>
<protein>
    <submittedName>
        <fullName evidence="1">Uncharacterized protein</fullName>
    </submittedName>
</protein>
<proteinExistence type="predicted"/>
<accession>A0AAV6TYY0</accession>
<reference evidence="1 2" key="1">
    <citation type="journal article" date="2022" name="Nat. Ecol. Evol.">
        <title>A masculinizing supergene underlies an exaggerated male reproductive morph in a spider.</title>
        <authorList>
            <person name="Hendrickx F."/>
            <person name="De Corte Z."/>
            <person name="Sonet G."/>
            <person name="Van Belleghem S.M."/>
            <person name="Kostlbacher S."/>
            <person name="Vangestel C."/>
        </authorList>
    </citation>
    <scope>NUCLEOTIDE SEQUENCE [LARGE SCALE GENOMIC DNA]</scope>
    <source>
        <strain evidence="1">W744_W776</strain>
    </source>
</reference>
<dbReference type="Proteomes" id="UP000827092">
    <property type="component" value="Unassembled WGS sequence"/>
</dbReference>